<sequence length="92" mass="9977">MPTPTALSTALDLIHVDAQAPLSGRFCQATTSRLNLATTTPRNQPTPSPPRSKHLTKPSNPTSKSTMYKPQTPPCPLTNHDNPAHNQLDTPR</sequence>
<accession>A0AAD1KP72</accession>
<organism evidence="2 3">
    <name type="scientific">Cutibacterium modestum</name>
    <dbReference type="NCBI Taxonomy" id="2559073"/>
    <lineage>
        <taxon>Bacteria</taxon>
        <taxon>Bacillati</taxon>
        <taxon>Actinomycetota</taxon>
        <taxon>Actinomycetes</taxon>
        <taxon>Propionibacteriales</taxon>
        <taxon>Propionibacteriaceae</taxon>
        <taxon>Cutibacterium</taxon>
    </lineage>
</organism>
<proteinExistence type="predicted"/>
<dbReference type="EMBL" id="AP024747">
    <property type="protein sequence ID" value="BCY24857.1"/>
    <property type="molecule type" value="Genomic_DNA"/>
</dbReference>
<gene>
    <name evidence="2" type="ORF">KB1_08470</name>
</gene>
<evidence type="ECO:0000313" key="2">
    <source>
        <dbReference type="EMBL" id="BCY24857.1"/>
    </source>
</evidence>
<feature type="region of interest" description="Disordered" evidence="1">
    <location>
        <begin position="33"/>
        <end position="92"/>
    </location>
</feature>
<dbReference type="AlphaFoldDB" id="A0AAD1KP72"/>
<dbReference type="Proteomes" id="UP000825072">
    <property type="component" value="Chromosome 1"/>
</dbReference>
<feature type="compositionally biased region" description="Polar residues" evidence="1">
    <location>
        <begin position="79"/>
        <end position="92"/>
    </location>
</feature>
<reference evidence="2" key="1">
    <citation type="submission" date="2021-06" db="EMBL/GenBank/DDBJ databases">
        <title>Genome sequence of Cutibacterium modestum strain KB17-24694.</title>
        <authorList>
            <person name="Dekio I."/>
            <person name="Asahina A."/>
            <person name="Nishida M."/>
        </authorList>
    </citation>
    <scope>NUCLEOTIDE SEQUENCE</scope>
    <source>
        <strain evidence="2">KB17-24694</strain>
    </source>
</reference>
<evidence type="ECO:0000256" key="1">
    <source>
        <dbReference type="SAM" id="MobiDB-lite"/>
    </source>
</evidence>
<feature type="compositionally biased region" description="Polar residues" evidence="1">
    <location>
        <begin position="33"/>
        <end position="43"/>
    </location>
</feature>
<name>A0AAD1KP72_9ACTN</name>
<protein>
    <submittedName>
        <fullName evidence="2">Uncharacterized protein</fullName>
    </submittedName>
</protein>
<feature type="compositionally biased region" description="Polar residues" evidence="1">
    <location>
        <begin position="57"/>
        <end position="69"/>
    </location>
</feature>
<evidence type="ECO:0000313" key="3">
    <source>
        <dbReference type="Proteomes" id="UP000825072"/>
    </source>
</evidence>